<dbReference type="OrthoDB" id="2049491at2"/>
<dbReference type="Proteomes" id="UP000295711">
    <property type="component" value="Unassembled WGS sequence"/>
</dbReference>
<evidence type="ECO:0000313" key="1">
    <source>
        <dbReference type="EMBL" id="TCO81878.1"/>
    </source>
</evidence>
<keyword evidence="2" id="KW-1185">Reference proteome</keyword>
<organism evidence="1 2">
    <name type="scientific">Frisingicoccus caecimuris</name>
    <dbReference type="NCBI Taxonomy" id="1796636"/>
    <lineage>
        <taxon>Bacteria</taxon>
        <taxon>Bacillati</taxon>
        <taxon>Bacillota</taxon>
        <taxon>Clostridia</taxon>
        <taxon>Lachnospirales</taxon>
        <taxon>Lachnospiraceae</taxon>
        <taxon>Frisingicoccus</taxon>
    </lineage>
</organism>
<gene>
    <name evidence="1" type="ORF">EV212_1207</name>
</gene>
<reference evidence="1 2" key="1">
    <citation type="submission" date="2019-03" db="EMBL/GenBank/DDBJ databases">
        <title>Genomic Encyclopedia of Type Strains, Phase IV (KMG-IV): sequencing the most valuable type-strain genomes for metagenomic binning, comparative biology and taxonomic classification.</title>
        <authorList>
            <person name="Goeker M."/>
        </authorList>
    </citation>
    <scope>NUCLEOTIDE SEQUENCE [LARGE SCALE GENOMIC DNA]</scope>
    <source>
        <strain evidence="1 2">DSM 28559</strain>
    </source>
</reference>
<proteinExistence type="predicted"/>
<evidence type="ECO:0000313" key="2">
    <source>
        <dbReference type="Proteomes" id="UP000295711"/>
    </source>
</evidence>
<protein>
    <recommendedName>
        <fullName evidence="3">Zinc dependent phospholipase C</fullName>
    </recommendedName>
</protein>
<sequence length="239" mass="28523">MPGFIIHLTEAAMIMEHMKKQPDSDWKQEFLLGNLLPDTRLGKDKAISHFWAPEGWENIARAPKLSRFLEKYGDRLNEPVILGYYAHLYLDERYVNEYWPTILTFEDEKGRPEPRKAFIHRVELKESGRFIPFEKFFSSEYYYGDYTRSNHWLVDKYHIQPPEYRYLENVNMDEVNASQLERVLKELECICHKGRPGDEKEMKVFNLAGLETFVRYTAETFCQHMTQMTHIIDSRGRNK</sequence>
<evidence type="ECO:0008006" key="3">
    <source>
        <dbReference type="Google" id="ProtNLM"/>
    </source>
</evidence>
<name>A0A4R2LC09_9FIRM</name>
<dbReference type="AlphaFoldDB" id="A0A4R2LC09"/>
<dbReference type="EMBL" id="SLXA01000020">
    <property type="protein sequence ID" value="TCO81878.1"/>
    <property type="molecule type" value="Genomic_DNA"/>
</dbReference>
<accession>A0A4R2LC09</accession>
<comment type="caution">
    <text evidence="1">The sequence shown here is derived from an EMBL/GenBank/DDBJ whole genome shotgun (WGS) entry which is preliminary data.</text>
</comment>
<dbReference type="RefSeq" id="WP_132094206.1">
    <property type="nucleotide sequence ID" value="NZ_JANKAQ010000019.1"/>
</dbReference>